<name>A0A433SD24_9BURK</name>
<keyword evidence="2" id="KW-1185">Reference proteome</keyword>
<accession>A0A433SD24</accession>
<sequence>MTRCVLGDQLTVLFDRVPSIHLGGDIDMVLIRLHRMHSTAPAVMQLNSSLDLEPMGKLGASISAF</sequence>
<dbReference type="EMBL" id="PQSP01000004">
    <property type="protein sequence ID" value="RUS66648.1"/>
    <property type="molecule type" value="Genomic_DNA"/>
</dbReference>
<reference evidence="1 2" key="1">
    <citation type="submission" date="2018-01" db="EMBL/GenBank/DDBJ databases">
        <title>Saezia sanguinis gen. nov., sp. nov., in the order Burkholderiales isolated from human blood.</title>
        <authorList>
            <person name="Medina-Pascual M.J."/>
            <person name="Valdezate S."/>
            <person name="Monzon S."/>
            <person name="Cuesta I."/>
            <person name="Carrasco G."/>
            <person name="Villalon P."/>
            <person name="Saez-Nieto J.A."/>
        </authorList>
    </citation>
    <scope>NUCLEOTIDE SEQUENCE [LARGE SCALE GENOMIC DNA]</scope>
    <source>
        <strain evidence="1 2">CNM695-12</strain>
    </source>
</reference>
<organism evidence="1 2">
    <name type="scientific">Saezia sanguinis</name>
    <dbReference type="NCBI Taxonomy" id="1965230"/>
    <lineage>
        <taxon>Bacteria</taxon>
        <taxon>Pseudomonadati</taxon>
        <taxon>Pseudomonadota</taxon>
        <taxon>Betaproteobacteria</taxon>
        <taxon>Burkholderiales</taxon>
        <taxon>Saeziaceae</taxon>
        <taxon>Saezia</taxon>
    </lineage>
</organism>
<comment type="caution">
    <text evidence="1">The sequence shown here is derived from an EMBL/GenBank/DDBJ whole genome shotgun (WGS) entry which is preliminary data.</text>
</comment>
<evidence type="ECO:0000313" key="2">
    <source>
        <dbReference type="Proteomes" id="UP000286947"/>
    </source>
</evidence>
<proteinExistence type="predicted"/>
<dbReference type="AlphaFoldDB" id="A0A433SD24"/>
<evidence type="ECO:0000313" key="1">
    <source>
        <dbReference type="EMBL" id="RUS66648.1"/>
    </source>
</evidence>
<gene>
    <name evidence="1" type="ORF">CUZ56_01928</name>
</gene>
<dbReference type="Proteomes" id="UP000286947">
    <property type="component" value="Unassembled WGS sequence"/>
</dbReference>
<protein>
    <submittedName>
        <fullName evidence="1">Uncharacterized protein</fullName>
    </submittedName>
</protein>